<feature type="compositionally biased region" description="Basic and acidic residues" evidence="2">
    <location>
        <begin position="199"/>
        <end position="227"/>
    </location>
</feature>
<dbReference type="OrthoDB" id="2499658at2759"/>
<proteinExistence type="predicted"/>
<accession>A0A152A0F1</accession>
<name>A0A152A0F1_TIELA</name>
<dbReference type="GO" id="GO:0005096">
    <property type="term" value="F:GTPase activator activity"/>
    <property type="evidence" value="ECO:0007669"/>
    <property type="project" value="UniProtKB-KW"/>
</dbReference>
<dbReference type="Gene3D" id="3.40.50.11210">
    <property type="entry name" value="Rap/Ran-GAP"/>
    <property type="match status" value="1"/>
</dbReference>
<protein>
    <submittedName>
        <fullName evidence="4">RapGAP/RanGAP domain-containing protein</fullName>
    </submittedName>
</protein>
<feature type="region of interest" description="Disordered" evidence="2">
    <location>
        <begin position="181"/>
        <end position="280"/>
    </location>
</feature>
<reference evidence="4 5" key="1">
    <citation type="submission" date="2015-12" db="EMBL/GenBank/DDBJ databases">
        <title>Dictyostelia acquired genes for synthesis and detection of signals that induce cell-type specialization by lateral gene transfer from prokaryotes.</title>
        <authorList>
            <person name="Gloeckner G."/>
            <person name="Schaap P."/>
        </authorList>
    </citation>
    <scope>NUCLEOTIDE SEQUENCE [LARGE SCALE GENOMIC DNA]</scope>
    <source>
        <strain evidence="4 5">TK</strain>
    </source>
</reference>
<evidence type="ECO:0000313" key="5">
    <source>
        <dbReference type="Proteomes" id="UP000076078"/>
    </source>
</evidence>
<dbReference type="InterPro" id="IPR000331">
    <property type="entry name" value="Rap/Ran_GAP_dom"/>
</dbReference>
<sequence length="755" mass="83901">MLIFTPKPPTTTPNKNKLPPKSTSTSNLFNLSSPTLTTTTTPSPIKPLPKPPNYNPQYGTSPPSLPSSPSPSPSTSTPISPIKPLSTSASNPSTTSSSSITKPKPFLRSFTYGNFKTLNVNHLNNNNINISKSTSTSANTTPTKSNTFSPPSKSKPPTPNRITPSISIIDLKNNLEKSPLINRIASGGRPNSPLSSPEMKPKKYKEPKDSSTPKKEKKKDKNGEDSFLKVSNGADQIPALEFTQKDGKERLSMSNGASVPVASISEKSTSEKPSGSPLKSFLNSLNDKKKSFTKSKQLSTDDIHYATLRGSQTLHRPKTQEYMLPSISLNHSKEEEIPSSVSLTEQLPPQIQYEYIQDNSLIQESKGFIIESLRKVIGGSSQPKDPQKYELDNLITDDNWYCKYFSDNEHWNYIGEDDKIGTFIVSVTKDIASNIVLPETNSQLSNLNVKGTISRHGSFLSTSGGIPMSDKKVVFKALLRTKNKDTCKIVSVKGLSGSFFNSSNKPPIKDIIQDGFSNGVSCKNIKNIKNQEIVKNLLNFEQNQRIKSFKFGVLYCGPNQTEEDDMFSNEHGSAQFNQFLDFLGQRVPLMGWSSYRGGLDVKSNSTGTHSIYDKYKGFEVMFHVSTLLPHSNVDKQQVDKKRHIGNDIVVIIFKEGDQLFDPKVMRSDFNHVFIVVQPEKNGTYKVSVGYKDGTPMSQPSLEYPSIWNRSQEFKEFLYTKLINSECSSYLAPSFKLKIQRTRLALLKEISSTFTE</sequence>
<feature type="compositionally biased region" description="Pro residues" evidence="2">
    <location>
        <begin position="63"/>
        <end position="72"/>
    </location>
</feature>
<feature type="compositionally biased region" description="Pro residues" evidence="2">
    <location>
        <begin position="44"/>
        <end position="54"/>
    </location>
</feature>
<dbReference type="EMBL" id="LODT01000020">
    <property type="protein sequence ID" value="KYQ99705.1"/>
    <property type="molecule type" value="Genomic_DNA"/>
</dbReference>
<dbReference type="SUPFAM" id="SSF111347">
    <property type="entry name" value="Rap/Ran-GAP"/>
    <property type="match status" value="1"/>
</dbReference>
<gene>
    <name evidence="4" type="ORF">DLAC_03645</name>
</gene>
<evidence type="ECO:0000313" key="4">
    <source>
        <dbReference type="EMBL" id="KYQ99705.1"/>
    </source>
</evidence>
<dbReference type="PANTHER" id="PTHR15711">
    <property type="entry name" value="RAP GTPASE-ACTIVATING PROTEIN"/>
    <property type="match status" value="1"/>
</dbReference>
<dbReference type="PANTHER" id="PTHR15711:SF53">
    <property type="entry name" value="RAPGAP_RANGAP DOMAIN-CONTAINING PROTEIN"/>
    <property type="match status" value="1"/>
</dbReference>
<feature type="compositionally biased region" description="Pro residues" evidence="2">
    <location>
        <begin position="1"/>
        <end position="11"/>
    </location>
</feature>
<dbReference type="InterPro" id="IPR050989">
    <property type="entry name" value="Rap1_Ran_GAP"/>
</dbReference>
<dbReference type="PROSITE" id="PS50085">
    <property type="entry name" value="RAPGAP"/>
    <property type="match status" value="1"/>
</dbReference>
<dbReference type="Pfam" id="PF02145">
    <property type="entry name" value="Rap_GAP"/>
    <property type="match status" value="1"/>
</dbReference>
<organism evidence="4 5">
    <name type="scientific">Tieghemostelium lacteum</name>
    <name type="common">Slime mold</name>
    <name type="synonym">Dictyostelium lacteum</name>
    <dbReference type="NCBI Taxonomy" id="361077"/>
    <lineage>
        <taxon>Eukaryota</taxon>
        <taxon>Amoebozoa</taxon>
        <taxon>Evosea</taxon>
        <taxon>Eumycetozoa</taxon>
        <taxon>Dictyostelia</taxon>
        <taxon>Dictyosteliales</taxon>
        <taxon>Raperosteliaceae</taxon>
        <taxon>Tieghemostelium</taxon>
    </lineage>
</organism>
<feature type="compositionally biased region" description="Low complexity" evidence="2">
    <location>
        <begin position="73"/>
        <end position="101"/>
    </location>
</feature>
<dbReference type="FunCoup" id="A0A152A0F1">
    <property type="interactions" value="172"/>
</dbReference>
<evidence type="ECO:0000259" key="3">
    <source>
        <dbReference type="PROSITE" id="PS50085"/>
    </source>
</evidence>
<evidence type="ECO:0000256" key="2">
    <source>
        <dbReference type="SAM" id="MobiDB-lite"/>
    </source>
</evidence>
<dbReference type="GO" id="GO:0051056">
    <property type="term" value="P:regulation of small GTPase mediated signal transduction"/>
    <property type="evidence" value="ECO:0007669"/>
    <property type="project" value="InterPro"/>
</dbReference>
<dbReference type="InterPro" id="IPR035974">
    <property type="entry name" value="Rap/Ran-GAP_sf"/>
</dbReference>
<keyword evidence="5" id="KW-1185">Reference proteome</keyword>
<dbReference type="Proteomes" id="UP000076078">
    <property type="component" value="Unassembled WGS sequence"/>
</dbReference>
<feature type="compositionally biased region" description="Low complexity" evidence="2">
    <location>
        <begin position="12"/>
        <end position="43"/>
    </location>
</feature>
<dbReference type="AlphaFoldDB" id="A0A152A0F1"/>
<feature type="region of interest" description="Disordered" evidence="2">
    <location>
        <begin position="131"/>
        <end position="164"/>
    </location>
</feature>
<feature type="region of interest" description="Disordered" evidence="2">
    <location>
        <begin position="1"/>
        <end position="105"/>
    </location>
</feature>
<dbReference type="STRING" id="361077.A0A152A0F1"/>
<evidence type="ECO:0000256" key="1">
    <source>
        <dbReference type="ARBA" id="ARBA00022468"/>
    </source>
</evidence>
<comment type="caution">
    <text evidence="4">The sequence shown here is derived from an EMBL/GenBank/DDBJ whole genome shotgun (WGS) entry which is preliminary data.</text>
</comment>
<dbReference type="FunFam" id="3.40.50.11210:FF:000001">
    <property type="entry name" value="Ral GTPase-activating protein subunit alpha-1 isoform 1"/>
    <property type="match status" value="1"/>
</dbReference>
<dbReference type="GO" id="GO:0005737">
    <property type="term" value="C:cytoplasm"/>
    <property type="evidence" value="ECO:0007669"/>
    <property type="project" value="TreeGrafter"/>
</dbReference>
<keyword evidence="1" id="KW-0343">GTPase activation</keyword>
<dbReference type="InParanoid" id="A0A152A0F1"/>
<feature type="domain" description="Rap-GAP" evidence="3">
    <location>
        <begin position="537"/>
        <end position="749"/>
    </location>
</feature>
<feature type="compositionally biased region" description="Low complexity" evidence="2">
    <location>
        <begin position="131"/>
        <end position="152"/>
    </location>
</feature>